<dbReference type="RefSeq" id="WP_152306289.1">
    <property type="nucleotide sequence ID" value="NZ_CP043617.1"/>
</dbReference>
<accession>A0A5P8NY63</accession>
<dbReference type="AlphaFoldDB" id="A0A5P8NY63"/>
<evidence type="ECO:0000313" key="2">
    <source>
        <dbReference type="Proteomes" id="UP000326944"/>
    </source>
</evidence>
<name>A0A5P8NY63_9BACT</name>
<dbReference type="EMBL" id="CP043617">
    <property type="protein sequence ID" value="QFR48346.1"/>
    <property type="molecule type" value="Genomic_DNA"/>
</dbReference>
<proteinExistence type="predicted"/>
<keyword evidence="2" id="KW-1185">Reference proteome</keyword>
<evidence type="ECO:0008006" key="3">
    <source>
        <dbReference type="Google" id="ProtNLM"/>
    </source>
</evidence>
<dbReference type="Proteomes" id="UP000326944">
    <property type="component" value="Chromosome"/>
</dbReference>
<evidence type="ECO:0000313" key="1">
    <source>
        <dbReference type="EMBL" id="QFR48346.1"/>
    </source>
</evidence>
<organism evidence="1 2">
    <name type="scientific">Sulfurimonas lithotrophica</name>
    <dbReference type="NCBI Taxonomy" id="2590022"/>
    <lineage>
        <taxon>Bacteria</taxon>
        <taxon>Pseudomonadati</taxon>
        <taxon>Campylobacterota</taxon>
        <taxon>Epsilonproteobacteria</taxon>
        <taxon>Campylobacterales</taxon>
        <taxon>Sulfurimonadaceae</taxon>
        <taxon>Sulfurimonas</taxon>
    </lineage>
</organism>
<dbReference type="KEGG" id="sulg:FJR48_00835"/>
<protein>
    <recommendedName>
        <fullName evidence="3">Glycosyltransferase family 1 protein</fullName>
    </recommendedName>
</protein>
<reference evidence="1 2" key="1">
    <citation type="submission" date="2019-09" db="EMBL/GenBank/DDBJ databases">
        <title>Sulfurimonas gotlandica sp. nov., a chemoautotrophic and psychrotolerant epsilonproteobacterium isolated from a pelagic redoxcline, and an emended description of the genus Sulfurimonas.</title>
        <authorList>
            <person name="Wang S."/>
            <person name="Jiang L."/>
            <person name="Shao S."/>
        </authorList>
    </citation>
    <scope>NUCLEOTIDE SEQUENCE [LARGE SCALE GENOMIC DNA]</scope>
    <source>
        <strain evidence="1 2">GYSZ_1</strain>
    </source>
</reference>
<gene>
    <name evidence="1" type="ORF">FJR48_00835</name>
</gene>
<dbReference type="OrthoDB" id="5335244at2"/>
<sequence length="459" mass="53738">MAKNGIVSGLQICYYDGERIENEPENCIHVPFNSIVDYFIKTKNRFPSLINSDNTNLSTTELSELQDEFKKSMNKVQNILDNKIINIKKEIQKLKPNFNDEKLRIFAYGCRETVLIKHLVKNILIAADELGYETYLHTQDNDMESCNEVFYLKALRDFNPHITINVNHLNNDFISDEVFNFIWFQDYMPLLRKESPPIHLRDRDIVYFLTEHLGKLLREKDIPSKYQSFCIDTNIYKKRSNIERIKKIVFIGSSYLERYESVITPDKEIACKELFELNIKYGYEAIGINKSEYLAEKYNISEKDISSLRGYIQRDLLLKYIINLNLDYEIEVYGYGWEYDKDIFKHYKGHLAYGEDISKVYNSAVYGLVVGGYVMQQRTLESAASGAIPLVFDARESGADLNHKCFEDSLLFFKRPDDLRILLSQVHNKDLDCIVNENSYKQFVEKMVGLVKKELNEQL</sequence>